<dbReference type="Proteomes" id="UP000184300">
    <property type="component" value="Unassembled WGS sequence"/>
</dbReference>
<name>A0A1L9VCC0_ASPGL</name>
<dbReference type="InterPro" id="IPR001155">
    <property type="entry name" value="OxRdtase_FMN_N"/>
</dbReference>
<feature type="domain" description="NADH:flavin oxidoreductase/NADH oxidase N-terminal" evidence="1">
    <location>
        <begin position="1"/>
        <end position="78"/>
    </location>
</feature>
<dbReference type="GO" id="GO:0003959">
    <property type="term" value="F:NADPH dehydrogenase activity"/>
    <property type="evidence" value="ECO:0007669"/>
    <property type="project" value="TreeGrafter"/>
</dbReference>
<dbReference type="InterPro" id="IPR013785">
    <property type="entry name" value="Aldolase_TIM"/>
</dbReference>
<dbReference type="PANTHER" id="PTHR22893:SF91">
    <property type="entry name" value="NADPH DEHYDROGENASE 2-RELATED"/>
    <property type="match status" value="1"/>
</dbReference>
<dbReference type="GeneID" id="34458334"/>
<dbReference type="AlphaFoldDB" id="A0A1L9VCC0"/>
<dbReference type="GO" id="GO:0010181">
    <property type="term" value="F:FMN binding"/>
    <property type="evidence" value="ECO:0007669"/>
    <property type="project" value="InterPro"/>
</dbReference>
<dbReference type="RefSeq" id="XP_022398264.1">
    <property type="nucleotide sequence ID" value="XM_022542073.1"/>
</dbReference>
<dbReference type="Gene3D" id="3.20.20.70">
    <property type="entry name" value="Aldolase class I"/>
    <property type="match status" value="1"/>
</dbReference>
<dbReference type="InterPro" id="IPR045247">
    <property type="entry name" value="Oye-like"/>
</dbReference>
<dbReference type="SUPFAM" id="SSF51395">
    <property type="entry name" value="FMN-linked oxidoreductases"/>
    <property type="match status" value="1"/>
</dbReference>
<evidence type="ECO:0000313" key="3">
    <source>
        <dbReference type="Proteomes" id="UP000184300"/>
    </source>
</evidence>
<reference evidence="3" key="1">
    <citation type="journal article" date="2017" name="Genome Biol.">
        <title>Comparative genomics reveals high biological diversity and specific adaptations in the industrially and medically important fungal genus Aspergillus.</title>
        <authorList>
            <person name="de Vries R.P."/>
            <person name="Riley R."/>
            <person name="Wiebenga A."/>
            <person name="Aguilar-Osorio G."/>
            <person name="Amillis S."/>
            <person name="Uchima C.A."/>
            <person name="Anderluh G."/>
            <person name="Asadollahi M."/>
            <person name="Askin M."/>
            <person name="Barry K."/>
            <person name="Battaglia E."/>
            <person name="Bayram O."/>
            <person name="Benocci T."/>
            <person name="Braus-Stromeyer S.A."/>
            <person name="Caldana C."/>
            <person name="Canovas D."/>
            <person name="Cerqueira G.C."/>
            <person name="Chen F."/>
            <person name="Chen W."/>
            <person name="Choi C."/>
            <person name="Clum A."/>
            <person name="Dos Santos R.A."/>
            <person name="Damasio A.R."/>
            <person name="Diallinas G."/>
            <person name="Emri T."/>
            <person name="Fekete E."/>
            <person name="Flipphi M."/>
            <person name="Freyberg S."/>
            <person name="Gallo A."/>
            <person name="Gournas C."/>
            <person name="Habgood R."/>
            <person name="Hainaut M."/>
            <person name="Harispe M.L."/>
            <person name="Henrissat B."/>
            <person name="Hilden K.S."/>
            <person name="Hope R."/>
            <person name="Hossain A."/>
            <person name="Karabika E."/>
            <person name="Karaffa L."/>
            <person name="Karanyi Z."/>
            <person name="Krasevec N."/>
            <person name="Kuo A."/>
            <person name="Kusch H."/>
            <person name="LaButti K."/>
            <person name="Lagendijk E.L."/>
            <person name="Lapidus A."/>
            <person name="Levasseur A."/>
            <person name="Lindquist E."/>
            <person name="Lipzen A."/>
            <person name="Logrieco A.F."/>
            <person name="MacCabe A."/>
            <person name="Maekelae M.R."/>
            <person name="Malavazi I."/>
            <person name="Melin P."/>
            <person name="Meyer V."/>
            <person name="Mielnichuk N."/>
            <person name="Miskei M."/>
            <person name="Molnar A.P."/>
            <person name="Mule G."/>
            <person name="Ngan C.Y."/>
            <person name="Orejas M."/>
            <person name="Orosz E."/>
            <person name="Ouedraogo J.P."/>
            <person name="Overkamp K.M."/>
            <person name="Park H.-S."/>
            <person name="Perrone G."/>
            <person name="Piumi F."/>
            <person name="Punt P.J."/>
            <person name="Ram A.F."/>
            <person name="Ramon A."/>
            <person name="Rauscher S."/>
            <person name="Record E."/>
            <person name="Riano-Pachon D.M."/>
            <person name="Robert V."/>
            <person name="Roehrig J."/>
            <person name="Ruller R."/>
            <person name="Salamov A."/>
            <person name="Salih N.S."/>
            <person name="Samson R.A."/>
            <person name="Sandor E."/>
            <person name="Sanguinetti M."/>
            <person name="Schuetze T."/>
            <person name="Sepcic K."/>
            <person name="Shelest E."/>
            <person name="Sherlock G."/>
            <person name="Sophianopoulou V."/>
            <person name="Squina F.M."/>
            <person name="Sun H."/>
            <person name="Susca A."/>
            <person name="Todd R.B."/>
            <person name="Tsang A."/>
            <person name="Unkles S.E."/>
            <person name="van de Wiele N."/>
            <person name="van Rossen-Uffink D."/>
            <person name="Oliveira J.V."/>
            <person name="Vesth T.C."/>
            <person name="Visser J."/>
            <person name="Yu J.-H."/>
            <person name="Zhou M."/>
            <person name="Andersen M.R."/>
            <person name="Archer D.B."/>
            <person name="Baker S.E."/>
            <person name="Benoit I."/>
            <person name="Brakhage A.A."/>
            <person name="Braus G.H."/>
            <person name="Fischer R."/>
            <person name="Frisvad J.C."/>
            <person name="Goldman G.H."/>
            <person name="Houbraken J."/>
            <person name="Oakley B."/>
            <person name="Pocsi I."/>
            <person name="Scazzocchio C."/>
            <person name="Seiboth B."/>
            <person name="vanKuyk P.A."/>
            <person name="Wortman J."/>
            <person name="Dyer P.S."/>
            <person name="Grigoriev I.V."/>
        </authorList>
    </citation>
    <scope>NUCLEOTIDE SEQUENCE [LARGE SCALE GENOMIC DNA]</scope>
    <source>
        <strain evidence="3">CBS 516.65</strain>
    </source>
</reference>
<gene>
    <name evidence="2" type="ORF">ASPGLDRAFT_1497651</name>
</gene>
<dbReference type="STRING" id="1160497.A0A1L9VCC0"/>
<dbReference type="PANTHER" id="PTHR22893">
    <property type="entry name" value="NADH OXIDOREDUCTASE-RELATED"/>
    <property type="match status" value="1"/>
</dbReference>
<proteinExistence type="predicted"/>
<sequence>MQLWHIGRAARQQALDKAGLEMVSSNNIPNSDEHSTPRPMTTEEIRECIAFFAQAARNALAAGFDGVELYGANGYLID</sequence>
<dbReference type="EMBL" id="KV878905">
    <property type="protein sequence ID" value="OJJ81566.1"/>
    <property type="molecule type" value="Genomic_DNA"/>
</dbReference>
<organism evidence="2 3">
    <name type="scientific">Aspergillus glaucus CBS 516.65</name>
    <dbReference type="NCBI Taxonomy" id="1160497"/>
    <lineage>
        <taxon>Eukaryota</taxon>
        <taxon>Fungi</taxon>
        <taxon>Dikarya</taxon>
        <taxon>Ascomycota</taxon>
        <taxon>Pezizomycotina</taxon>
        <taxon>Eurotiomycetes</taxon>
        <taxon>Eurotiomycetidae</taxon>
        <taxon>Eurotiales</taxon>
        <taxon>Aspergillaceae</taxon>
        <taxon>Aspergillus</taxon>
        <taxon>Aspergillus subgen. Aspergillus</taxon>
    </lineage>
</organism>
<evidence type="ECO:0000313" key="2">
    <source>
        <dbReference type="EMBL" id="OJJ81566.1"/>
    </source>
</evidence>
<accession>A0A1L9VCC0</accession>
<dbReference type="OrthoDB" id="3034714at2759"/>
<dbReference type="VEuPathDB" id="FungiDB:ASPGLDRAFT_1497651"/>
<protein>
    <recommendedName>
        <fullName evidence="1">NADH:flavin oxidoreductase/NADH oxidase N-terminal domain-containing protein</fullName>
    </recommendedName>
</protein>
<evidence type="ECO:0000259" key="1">
    <source>
        <dbReference type="Pfam" id="PF00724"/>
    </source>
</evidence>
<dbReference type="Pfam" id="PF00724">
    <property type="entry name" value="Oxidored_FMN"/>
    <property type="match status" value="1"/>
</dbReference>
<keyword evidence="3" id="KW-1185">Reference proteome</keyword>